<accession>A0AAV5DP33</accession>
<feature type="compositionally biased region" description="Low complexity" evidence="1">
    <location>
        <begin position="74"/>
        <end position="88"/>
    </location>
</feature>
<comment type="caution">
    <text evidence="2">The sequence shown here is derived from an EMBL/GenBank/DDBJ whole genome shotgun (WGS) entry which is preliminary data.</text>
</comment>
<feature type="region of interest" description="Disordered" evidence="1">
    <location>
        <begin position="18"/>
        <end position="236"/>
    </location>
</feature>
<sequence length="275" mass="30245">MYKRSTRRWAFRLLLLPNPNTQEPSFPRRSISRTPHPIPRRRWLAGVAPPLRVRRRLRRSSPPPARKRRRGRHAPPQSQMPPQAQDPQPHTPVAAAEDAGNGKESHPDAEAHPFHSPMHSPAKPAAAADQLESAADEEELEVVPKKAATTSKSKAEVHEKKRPAPEPAAPSGKAKKAKAEASKGEKMGITKMEKVVPQPTLSRKGDKPTGGNPAEKSGLSSSGLTKSEARRPWSKKDPIMILEALAAHVKSDTALMKTADLLALVRDRLDRKLRV</sequence>
<dbReference type="EMBL" id="BQKI01000021">
    <property type="protein sequence ID" value="GJN11966.1"/>
    <property type="molecule type" value="Genomic_DNA"/>
</dbReference>
<keyword evidence="3" id="KW-1185">Reference proteome</keyword>
<proteinExistence type="predicted"/>
<feature type="compositionally biased region" description="Basic and acidic residues" evidence="1">
    <location>
        <begin position="153"/>
        <end position="164"/>
    </location>
</feature>
<feature type="compositionally biased region" description="Basic residues" evidence="1">
    <location>
        <begin position="52"/>
        <end position="73"/>
    </location>
</feature>
<feature type="compositionally biased region" description="Basic and acidic residues" evidence="1">
    <location>
        <begin position="100"/>
        <end position="113"/>
    </location>
</feature>
<evidence type="ECO:0000313" key="2">
    <source>
        <dbReference type="EMBL" id="GJN11966.1"/>
    </source>
</evidence>
<dbReference type="Proteomes" id="UP001054889">
    <property type="component" value="Unassembled WGS sequence"/>
</dbReference>
<evidence type="ECO:0000313" key="3">
    <source>
        <dbReference type="Proteomes" id="UP001054889"/>
    </source>
</evidence>
<evidence type="ECO:0000256" key="1">
    <source>
        <dbReference type="SAM" id="MobiDB-lite"/>
    </source>
</evidence>
<gene>
    <name evidence="2" type="primary">ga30206</name>
    <name evidence="2" type="ORF">PR202_ga30206</name>
</gene>
<feature type="compositionally biased region" description="Basic and acidic residues" evidence="1">
    <location>
        <begin position="177"/>
        <end position="194"/>
    </location>
</feature>
<dbReference type="AlphaFoldDB" id="A0AAV5DP33"/>
<organism evidence="2 3">
    <name type="scientific">Eleusine coracana subsp. coracana</name>
    <dbReference type="NCBI Taxonomy" id="191504"/>
    <lineage>
        <taxon>Eukaryota</taxon>
        <taxon>Viridiplantae</taxon>
        <taxon>Streptophyta</taxon>
        <taxon>Embryophyta</taxon>
        <taxon>Tracheophyta</taxon>
        <taxon>Spermatophyta</taxon>
        <taxon>Magnoliopsida</taxon>
        <taxon>Liliopsida</taxon>
        <taxon>Poales</taxon>
        <taxon>Poaceae</taxon>
        <taxon>PACMAD clade</taxon>
        <taxon>Chloridoideae</taxon>
        <taxon>Cynodonteae</taxon>
        <taxon>Eleusininae</taxon>
        <taxon>Eleusine</taxon>
    </lineage>
</organism>
<name>A0AAV5DP33_ELECO</name>
<feature type="compositionally biased region" description="Basic and acidic residues" evidence="1">
    <location>
        <begin position="227"/>
        <end position="236"/>
    </location>
</feature>
<protein>
    <submittedName>
        <fullName evidence="2">Uncharacterized protein</fullName>
    </submittedName>
</protein>
<reference evidence="2" key="1">
    <citation type="journal article" date="2018" name="DNA Res.">
        <title>Multiple hybrid de novo genome assembly of finger millet, an orphan allotetraploid crop.</title>
        <authorList>
            <person name="Hatakeyama M."/>
            <person name="Aluri S."/>
            <person name="Balachadran M.T."/>
            <person name="Sivarajan S.R."/>
            <person name="Patrignani A."/>
            <person name="Gruter S."/>
            <person name="Poveda L."/>
            <person name="Shimizu-Inatsugi R."/>
            <person name="Baeten J."/>
            <person name="Francoijs K.J."/>
            <person name="Nataraja K.N."/>
            <person name="Reddy Y.A.N."/>
            <person name="Phadnis S."/>
            <person name="Ravikumar R.L."/>
            <person name="Schlapbach R."/>
            <person name="Sreeman S.M."/>
            <person name="Shimizu K.K."/>
        </authorList>
    </citation>
    <scope>NUCLEOTIDE SEQUENCE</scope>
</reference>
<reference evidence="2" key="2">
    <citation type="submission" date="2021-12" db="EMBL/GenBank/DDBJ databases">
        <title>Resequencing data analysis of finger millet.</title>
        <authorList>
            <person name="Hatakeyama M."/>
            <person name="Aluri S."/>
            <person name="Balachadran M.T."/>
            <person name="Sivarajan S.R."/>
            <person name="Poveda L."/>
            <person name="Shimizu-Inatsugi R."/>
            <person name="Schlapbach R."/>
            <person name="Sreeman S.M."/>
            <person name="Shimizu K.K."/>
        </authorList>
    </citation>
    <scope>NUCLEOTIDE SEQUENCE</scope>
</reference>
<feature type="compositionally biased region" description="Low complexity" evidence="1">
    <location>
        <begin position="215"/>
        <end position="226"/>
    </location>
</feature>